<dbReference type="Gene3D" id="1.10.540.10">
    <property type="entry name" value="Acyl-CoA dehydrogenase/oxidase, N-terminal domain"/>
    <property type="match status" value="1"/>
</dbReference>
<dbReference type="GO" id="GO:0050660">
    <property type="term" value="F:flavin adenine dinucleotide binding"/>
    <property type="evidence" value="ECO:0007669"/>
    <property type="project" value="InterPro"/>
</dbReference>
<name>A0A5E4SCD4_9BURK</name>
<dbReference type="NCBIfam" id="TIGR04022">
    <property type="entry name" value="sulfur_SfnB"/>
    <property type="match status" value="1"/>
</dbReference>
<dbReference type="InterPro" id="IPR009100">
    <property type="entry name" value="AcylCoA_DH/oxidase_NM_dom_sf"/>
</dbReference>
<dbReference type="OrthoDB" id="571684at2"/>
<proteinExistence type="predicted"/>
<dbReference type="GO" id="GO:0006552">
    <property type="term" value="P:L-leucine catabolic process"/>
    <property type="evidence" value="ECO:0007669"/>
    <property type="project" value="TreeGrafter"/>
</dbReference>
<sequence length="423" mass="46439">MTQATKTLDVHEPPRPRVIDRLPLPPSAPYRISSEAEALQIAATLAEDFRISAAERDRNRLLPWDEIERYTASGLWAITVPKAYGGLGASYETLAQLFVTVCAADPSLGQIPQNHFAVLQNLRDMGSEAQRQRWFADVLAGHRLGNAGPERKAKAAHLYAATARLHRDTDGVLRVSGTRFYSTGSAFAHWVPFRALDEEGRAVQVWARRDAPGVTIFDDWDAFGQRTTASGGVVFDRVVVTQADVVPVWQFEKVATLSGPVSQLIQASIDAGIAQGALRDAVAFVREKSRPWIDSGVPSASADPYIIHEIGQLQIEVDAAHAVLLEAARYLDALAQHPLDEHLSARASVAVAEAKILTTEAALLASEHLFALAGSAASRATHNLDRHWRNARVHTLHDPVRWKYHLLGNYVLNGALPTRHQWN</sequence>
<evidence type="ECO:0000313" key="4">
    <source>
        <dbReference type="EMBL" id="VVD72821.1"/>
    </source>
</evidence>
<dbReference type="SUPFAM" id="SSF47203">
    <property type="entry name" value="Acyl-CoA dehydrogenase C-terminal domain-like"/>
    <property type="match status" value="1"/>
</dbReference>
<gene>
    <name evidence="4" type="ORF">PPN31114_00697</name>
</gene>
<organism evidence="4 5">
    <name type="scientific">Pandoraea pneumonica</name>
    <dbReference type="NCBI Taxonomy" id="2508299"/>
    <lineage>
        <taxon>Bacteria</taxon>
        <taxon>Pseudomonadati</taxon>
        <taxon>Pseudomonadota</taxon>
        <taxon>Betaproteobacteria</taxon>
        <taxon>Burkholderiales</taxon>
        <taxon>Burkholderiaceae</taxon>
        <taxon>Pandoraea</taxon>
    </lineage>
</organism>
<dbReference type="Pfam" id="PF02771">
    <property type="entry name" value="Acyl-CoA_dh_N"/>
    <property type="match status" value="1"/>
</dbReference>
<dbReference type="Pfam" id="PF08028">
    <property type="entry name" value="Acyl-CoA_dh_2"/>
    <property type="match status" value="1"/>
</dbReference>
<dbReference type="InterPro" id="IPR037069">
    <property type="entry name" value="AcylCoA_DH/ox_N_sf"/>
</dbReference>
<evidence type="ECO:0000259" key="3">
    <source>
        <dbReference type="Pfam" id="PF08028"/>
    </source>
</evidence>
<keyword evidence="1" id="KW-0560">Oxidoreductase</keyword>
<feature type="domain" description="Acyl-CoA dehydrogenase C-terminal" evidence="3">
    <location>
        <begin position="265"/>
        <end position="398"/>
    </location>
</feature>
<dbReference type="SUPFAM" id="SSF56645">
    <property type="entry name" value="Acyl-CoA dehydrogenase NM domain-like"/>
    <property type="match status" value="1"/>
</dbReference>
<dbReference type="Gene3D" id="2.40.110.10">
    <property type="entry name" value="Butyryl-CoA Dehydrogenase, subunit A, domain 2"/>
    <property type="match status" value="1"/>
</dbReference>
<dbReference type="EMBL" id="CABPSK010000001">
    <property type="protein sequence ID" value="VVD72821.1"/>
    <property type="molecule type" value="Genomic_DNA"/>
</dbReference>
<dbReference type="AlphaFoldDB" id="A0A5E4SCD4"/>
<dbReference type="PANTHER" id="PTHR43884:SF12">
    <property type="entry name" value="ISOVALERYL-COA DEHYDROGENASE, MITOCHONDRIAL-RELATED"/>
    <property type="match status" value="1"/>
</dbReference>
<reference evidence="4 5" key="1">
    <citation type="submission" date="2019-08" db="EMBL/GenBank/DDBJ databases">
        <authorList>
            <person name="Peeters C."/>
        </authorList>
    </citation>
    <scope>NUCLEOTIDE SEQUENCE [LARGE SCALE GENOMIC DNA]</scope>
    <source>
        <strain evidence="4 5">LMG 31114</strain>
    </source>
</reference>
<keyword evidence="5" id="KW-1185">Reference proteome</keyword>
<evidence type="ECO:0000256" key="1">
    <source>
        <dbReference type="ARBA" id="ARBA00023002"/>
    </source>
</evidence>
<dbReference type="GO" id="GO:0008470">
    <property type="term" value="F:3-methylbutanoyl-CoA dehydrogenase activity"/>
    <property type="evidence" value="ECO:0007669"/>
    <property type="project" value="TreeGrafter"/>
</dbReference>
<dbReference type="InterPro" id="IPR013786">
    <property type="entry name" value="AcylCoA_DH/ox_N"/>
</dbReference>
<evidence type="ECO:0000313" key="5">
    <source>
        <dbReference type="Proteomes" id="UP000366945"/>
    </source>
</evidence>
<feature type="domain" description="Acyl-CoA dehydrogenase/oxidase N-terminal" evidence="2">
    <location>
        <begin position="45"/>
        <end position="141"/>
    </location>
</feature>
<evidence type="ECO:0000259" key="2">
    <source>
        <dbReference type="Pfam" id="PF02771"/>
    </source>
</evidence>
<accession>A0A5E4SCD4</accession>
<dbReference type="PIRSF" id="PIRSF016578">
    <property type="entry name" value="HsaA"/>
    <property type="match status" value="1"/>
</dbReference>
<dbReference type="InterPro" id="IPR023922">
    <property type="entry name" value="S04_starv_induced_SfnB"/>
</dbReference>
<dbReference type="InterPro" id="IPR036250">
    <property type="entry name" value="AcylCo_DH-like_C"/>
</dbReference>
<dbReference type="InterPro" id="IPR013107">
    <property type="entry name" value="Acyl-CoA_DH_C"/>
</dbReference>
<dbReference type="GeneID" id="300402757"/>
<dbReference type="PANTHER" id="PTHR43884">
    <property type="entry name" value="ACYL-COA DEHYDROGENASE"/>
    <property type="match status" value="1"/>
</dbReference>
<dbReference type="Proteomes" id="UP000366945">
    <property type="component" value="Unassembled WGS sequence"/>
</dbReference>
<dbReference type="RefSeq" id="WP_150678077.1">
    <property type="nucleotide sequence ID" value="NZ_CABPSK010000001.1"/>
</dbReference>
<dbReference type="InterPro" id="IPR046373">
    <property type="entry name" value="Acyl-CoA_Oxase/DH_mid-dom_sf"/>
</dbReference>
<protein>
    <submittedName>
        <fullName evidence="4">SfnB family sulfur acquisition oxidoreductase</fullName>
    </submittedName>
</protein>
<dbReference type="Gene3D" id="1.20.140.10">
    <property type="entry name" value="Butyryl-CoA Dehydrogenase, subunit A, domain 3"/>
    <property type="match status" value="1"/>
</dbReference>